<feature type="region of interest" description="Disordered" evidence="1">
    <location>
        <begin position="87"/>
        <end position="107"/>
    </location>
</feature>
<evidence type="ECO:0000313" key="2">
    <source>
        <dbReference type="EMBL" id="KAF5892789.1"/>
    </source>
</evidence>
<accession>A0A8J4TLA6</accession>
<evidence type="ECO:0000313" key="3">
    <source>
        <dbReference type="Proteomes" id="UP000727407"/>
    </source>
</evidence>
<protein>
    <submittedName>
        <fullName evidence="2">DNA-directed RNA polymerase subunit beta</fullName>
    </submittedName>
</protein>
<proteinExistence type="predicted"/>
<dbReference type="GO" id="GO:0000428">
    <property type="term" value="C:DNA-directed RNA polymerase complex"/>
    <property type="evidence" value="ECO:0007669"/>
    <property type="project" value="UniProtKB-KW"/>
</dbReference>
<feature type="compositionally biased region" description="Basic and acidic residues" evidence="1">
    <location>
        <begin position="28"/>
        <end position="41"/>
    </location>
</feature>
<dbReference type="AlphaFoldDB" id="A0A8J4TLA6"/>
<keyword evidence="3" id="KW-1185">Reference proteome</keyword>
<keyword evidence="2" id="KW-0804">Transcription</keyword>
<feature type="region of interest" description="Disordered" evidence="1">
    <location>
        <begin position="1"/>
        <end position="43"/>
    </location>
</feature>
<comment type="caution">
    <text evidence="2">The sequence shown here is derived from an EMBL/GenBank/DDBJ whole genome shotgun (WGS) entry which is preliminary data.</text>
</comment>
<dbReference type="Proteomes" id="UP000727407">
    <property type="component" value="Unassembled WGS sequence"/>
</dbReference>
<feature type="compositionally biased region" description="Basic and acidic residues" evidence="1">
    <location>
        <begin position="1"/>
        <end position="11"/>
    </location>
</feature>
<evidence type="ECO:0000256" key="1">
    <source>
        <dbReference type="SAM" id="MobiDB-lite"/>
    </source>
</evidence>
<dbReference type="EMBL" id="QNUK01000475">
    <property type="protein sequence ID" value="KAF5892789.1"/>
    <property type="molecule type" value="Genomic_DNA"/>
</dbReference>
<organism evidence="2 3">
    <name type="scientific">Clarias magur</name>
    <name type="common">Asian catfish</name>
    <name type="synonym">Macropteronotus magur</name>
    <dbReference type="NCBI Taxonomy" id="1594786"/>
    <lineage>
        <taxon>Eukaryota</taxon>
        <taxon>Metazoa</taxon>
        <taxon>Chordata</taxon>
        <taxon>Craniata</taxon>
        <taxon>Vertebrata</taxon>
        <taxon>Euteleostomi</taxon>
        <taxon>Actinopterygii</taxon>
        <taxon>Neopterygii</taxon>
        <taxon>Teleostei</taxon>
        <taxon>Ostariophysi</taxon>
        <taxon>Siluriformes</taxon>
        <taxon>Clariidae</taxon>
        <taxon>Clarias</taxon>
    </lineage>
</organism>
<sequence>MKDTLESEGGRELCQQWRYPTHPHKPFSKTDHSRADTEFRPNIRSSRAVRRALRKTFASTDDLVTDKAFRYCMRCLRTDHMICCNERTGASRRSDPNHFLQKNPSSL</sequence>
<gene>
    <name evidence="2" type="primary">rpoC</name>
    <name evidence="2" type="ORF">DAT39_017503</name>
</gene>
<name>A0A8J4TLA6_CLAMG</name>
<reference evidence="2" key="1">
    <citation type="submission" date="2020-07" db="EMBL/GenBank/DDBJ databases">
        <title>Clarias magur genome sequencing, assembly and annotation.</title>
        <authorList>
            <person name="Kushwaha B."/>
            <person name="Kumar R."/>
            <person name="Das P."/>
            <person name="Joshi C.G."/>
            <person name="Kumar D."/>
            <person name="Nagpure N.S."/>
            <person name="Pandey M."/>
            <person name="Agarwal S."/>
            <person name="Srivastava S."/>
            <person name="Singh M."/>
            <person name="Sahoo L."/>
            <person name="Jayasankar P."/>
            <person name="Meher P.K."/>
            <person name="Koringa P.G."/>
            <person name="Iquebal M.A."/>
            <person name="Das S.P."/>
            <person name="Bit A."/>
            <person name="Patnaik S."/>
            <person name="Patel N."/>
            <person name="Shah T.M."/>
            <person name="Hinsu A."/>
            <person name="Jena J.K."/>
        </authorList>
    </citation>
    <scope>NUCLEOTIDE SEQUENCE</scope>
    <source>
        <strain evidence="2">CIFAMagur01</strain>
        <tissue evidence="2">Testis</tissue>
    </source>
</reference>
<keyword evidence="2" id="KW-0240">DNA-directed RNA polymerase</keyword>